<gene>
    <name evidence="2" type="ORF">CTA1_1146</name>
</gene>
<dbReference type="STRING" id="1306861.A0A4U6XH81"/>
<feature type="region of interest" description="Disordered" evidence="1">
    <location>
        <begin position="254"/>
        <end position="306"/>
    </location>
</feature>
<comment type="caution">
    <text evidence="2">The sequence shown here is derived from an EMBL/GenBank/DDBJ whole genome shotgun (WGS) entry which is preliminary data.</text>
</comment>
<feature type="compositionally biased region" description="Polar residues" evidence="1">
    <location>
        <begin position="283"/>
        <end position="306"/>
    </location>
</feature>
<dbReference type="Proteomes" id="UP000310108">
    <property type="component" value="Unassembled WGS sequence"/>
</dbReference>
<dbReference type="AlphaFoldDB" id="A0A4U6XH81"/>
<proteinExistence type="predicted"/>
<dbReference type="EMBL" id="PJEX01000105">
    <property type="protein sequence ID" value="TKW55278.1"/>
    <property type="molecule type" value="Genomic_DNA"/>
</dbReference>
<reference evidence="2 3" key="1">
    <citation type="journal article" date="2019" name="PLoS ONE">
        <title>Comparative genome analysis indicates high evolutionary potential of pathogenicity genes in Colletotrichum tanaceti.</title>
        <authorList>
            <person name="Lelwala R.V."/>
            <person name="Korhonen P.K."/>
            <person name="Young N.D."/>
            <person name="Scott J.B."/>
            <person name="Ades P.A."/>
            <person name="Gasser R.B."/>
            <person name="Taylor P.W.J."/>
        </authorList>
    </citation>
    <scope>NUCLEOTIDE SEQUENCE [LARGE SCALE GENOMIC DNA]</scope>
    <source>
        <strain evidence="2">BRIP57314</strain>
    </source>
</reference>
<feature type="region of interest" description="Disordered" evidence="1">
    <location>
        <begin position="1"/>
        <end position="49"/>
    </location>
</feature>
<feature type="non-terminal residue" evidence="2">
    <location>
        <position position="1"/>
    </location>
</feature>
<evidence type="ECO:0000313" key="3">
    <source>
        <dbReference type="Proteomes" id="UP000310108"/>
    </source>
</evidence>
<organism evidence="2 3">
    <name type="scientific">Colletotrichum tanaceti</name>
    <dbReference type="NCBI Taxonomy" id="1306861"/>
    <lineage>
        <taxon>Eukaryota</taxon>
        <taxon>Fungi</taxon>
        <taxon>Dikarya</taxon>
        <taxon>Ascomycota</taxon>
        <taxon>Pezizomycotina</taxon>
        <taxon>Sordariomycetes</taxon>
        <taxon>Hypocreomycetidae</taxon>
        <taxon>Glomerellales</taxon>
        <taxon>Glomerellaceae</taxon>
        <taxon>Colletotrichum</taxon>
        <taxon>Colletotrichum destructivum species complex</taxon>
    </lineage>
</organism>
<evidence type="ECO:0000313" key="2">
    <source>
        <dbReference type="EMBL" id="TKW55278.1"/>
    </source>
</evidence>
<feature type="compositionally biased region" description="Basic and acidic residues" evidence="1">
    <location>
        <begin position="22"/>
        <end position="31"/>
    </location>
</feature>
<protein>
    <submittedName>
        <fullName evidence="2">Uncharacterized protein</fullName>
    </submittedName>
</protein>
<keyword evidence="3" id="KW-1185">Reference proteome</keyword>
<name>A0A4U6XH81_9PEZI</name>
<accession>A0A4U6XH81</accession>
<sequence length="306" mass="32529">GFSNATPRAAHAEVADSASGVEFRELDEGRVPRRGRQSSGDDGSRHSSSTSIPVYLFLDFEACALGLYFDKALSFDLAFPAPYPGVLALGSQFVDGGSLVPGPGQAWRLFRVSLGSVSDVLAPPVSLVNIQALTTMSIFARNACCLQLDQTLPPRSRADGADAAVPQAFSNSDAIHLKTFSAGGRGHWLARCPSRPSSGDTFSLQRYGASCLYLALFILFGFVIHNPEHPATVENLALLELVAGHICSIKSASKGGTAGHHHFRFPRGSPDAHNEGWEMSVRNADSTDSNNTNMTSETPSTLGHLS</sequence>
<evidence type="ECO:0000256" key="1">
    <source>
        <dbReference type="SAM" id="MobiDB-lite"/>
    </source>
</evidence>
<feature type="compositionally biased region" description="Low complexity" evidence="1">
    <location>
        <begin position="37"/>
        <end position="49"/>
    </location>
</feature>